<keyword evidence="5 6" id="KW-0472">Membrane</keyword>
<organism evidence="8 9">
    <name type="scientific">Geranomyces variabilis</name>
    <dbReference type="NCBI Taxonomy" id="109894"/>
    <lineage>
        <taxon>Eukaryota</taxon>
        <taxon>Fungi</taxon>
        <taxon>Fungi incertae sedis</taxon>
        <taxon>Chytridiomycota</taxon>
        <taxon>Chytridiomycota incertae sedis</taxon>
        <taxon>Chytridiomycetes</taxon>
        <taxon>Spizellomycetales</taxon>
        <taxon>Powellomycetaceae</taxon>
        <taxon>Geranomyces</taxon>
    </lineage>
</organism>
<feature type="transmembrane region" description="Helical" evidence="6">
    <location>
        <begin position="55"/>
        <end position="82"/>
    </location>
</feature>
<dbReference type="AlphaFoldDB" id="A0AAD5TPB3"/>
<dbReference type="PROSITE" id="PS50850">
    <property type="entry name" value="MFS"/>
    <property type="match status" value="1"/>
</dbReference>
<evidence type="ECO:0000259" key="7">
    <source>
        <dbReference type="PROSITE" id="PS50850"/>
    </source>
</evidence>
<dbReference type="Proteomes" id="UP001212152">
    <property type="component" value="Unassembled WGS sequence"/>
</dbReference>
<evidence type="ECO:0000256" key="4">
    <source>
        <dbReference type="ARBA" id="ARBA00022989"/>
    </source>
</evidence>
<keyword evidence="4 6" id="KW-1133">Transmembrane helix</keyword>
<proteinExistence type="predicted"/>
<dbReference type="GO" id="GO:0022857">
    <property type="term" value="F:transmembrane transporter activity"/>
    <property type="evidence" value="ECO:0007669"/>
    <property type="project" value="InterPro"/>
</dbReference>
<feature type="transmembrane region" description="Helical" evidence="6">
    <location>
        <begin position="302"/>
        <end position="323"/>
    </location>
</feature>
<feature type="transmembrane region" description="Helical" evidence="6">
    <location>
        <begin position="329"/>
        <end position="350"/>
    </location>
</feature>
<accession>A0AAD5TPB3</accession>
<feature type="transmembrane region" description="Helical" evidence="6">
    <location>
        <begin position="362"/>
        <end position="385"/>
    </location>
</feature>
<dbReference type="PANTHER" id="PTHR23504:SF15">
    <property type="entry name" value="MAJOR FACILITATOR SUPERFAMILY (MFS) PROFILE DOMAIN-CONTAINING PROTEIN"/>
    <property type="match status" value="1"/>
</dbReference>
<keyword evidence="3 6" id="KW-0812">Transmembrane</keyword>
<protein>
    <recommendedName>
        <fullName evidence="7">Major facilitator superfamily (MFS) profile domain-containing protein</fullName>
    </recommendedName>
</protein>
<evidence type="ECO:0000256" key="3">
    <source>
        <dbReference type="ARBA" id="ARBA00022692"/>
    </source>
</evidence>
<feature type="transmembrane region" description="Helical" evidence="6">
    <location>
        <begin position="391"/>
        <end position="411"/>
    </location>
</feature>
<feature type="transmembrane region" description="Helical" evidence="6">
    <location>
        <begin position="144"/>
        <end position="167"/>
    </location>
</feature>
<gene>
    <name evidence="8" type="ORF">HDU87_001766</name>
</gene>
<dbReference type="InterPro" id="IPR011701">
    <property type="entry name" value="MFS"/>
</dbReference>
<evidence type="ECO:0000313" key="9">
    <source>
        <dbReference type="Proteomes" id="UP001212152"/>
    </source>
</evidence>
<dbReference type="PANTHER" id="PTHR23504">
    <property type="entry name" value="MAJOR FACILITATOR SUPERFAMILY DOMAIN-CONTAINING PROTEIN 10"/>
    <property type="match status" value="1"/>
</dbReference>
<evidence type="ECO:0000256" key="6">
    <source>
        <dbReference type="SAM" id="Phobius"/>
    </source>
</evidence>
<name>A0AAD5TPB3_9FUNG</name>
<comment type="caution">
    <text evidence="8">The sequence shown here is derived from an EMBL/GenBank/DDBJ whole genome shotgun (WGS) entry which is preliminary data.</text>
</comment>
<dbReference type="GO" id="GO:0016020">
    <property type="term" value="C:membrane"/>
    <property type="evidence" value="ECO:0007669"/>
    <property type="project" value="UniProtKB-SubCell"/>
</dbReference>
<dbReference type="SUPFAM" id="SSF103473">
    <property type="entry name" value="MFS general substrate transporter"/>
    <property type="match status" value="1"/>
</dbReference>
<evidence type="ECO:0000256" key="5">
    <source>
        <dbReference type="ARBA" id="ARBA00023136"/>
    </source>
</evidence>
<reference evidence="8" key="1">
    <citation type="submission" date="2020-05" db="EMBL/GenBank/DDBJ databases">
        <title>Phylogenomic resolution of chytrid fungi.</title>
        <authorList>
            <person name="Stajich J.E."/>
            <person name="Amses K."/>
            <person name="Simmons R."/>
            <person name="Seto K."/>
            <person name="Myers J."/>
            <person name="Bonds A."/>
            <person name="Quandt C.A."/>
            <person name="Barry K."/>
            <person name="Liu P."/>
            <person name="Grigoriev I."/>
            <person name="Longcore J.E."/>
            <person name="James T.Y."/>
        </authorList>
    </citation>
    <scope>NUCLEOTIDE SEQUENCE</scope>
    <source>
        <strain evidence="8">JEL0379</strain>
    </source>
</reference>
<dbReference type="InterPro" id="IPR020846">
    <property type="entry name" value="MFS_dom"/>
</dbReference>
<evidence type="ECO:0000256" key="1">
    <source>
        <dbReference type="ARBA" id="ARBA00004141"/>
    </source>
</evidence>
<dbReference type="Gene3D" id="1.20.1250.20">
    <property type="entry name" value="MFS general substrate transporter like domains"/>
    <property type="match status" value="1"/>
</dbReference>
<feature type="transmembrane region" description="Helical" evidence="6">
    <location>
        <begin position="103"/>
        <end position="124"/>
    </location>
</feature>
<dbReference type="InterPro" id="IPR036259">
    <property type="entry name" value="MFS_trans_sf"/>
</dbReference>
<sequence length="436" mass="46126">MTRVLLPDEGAQIGYYSGLLQSAYAIPTTFMDGVWGNISDIVGRGPVLLAGLLGYGFGTLLLGLSTSYAVSLCALAATGFFSSNSVVAKGMIAELAQDDDSRAWAYSAYGVVFSTAGVVGTLIGGFLADPKLFEHIPFLLARPYFVACSVGTILAVVGAIVTAGNMMKRRPSAGRPMYTALPGDIEKLEDVRPQRAVQQSSPAASDVRQESCFRLPAFLQAYVDIVSCRTAVPLILYASYKLAHSLFNAALPLLASAPIAKGGFGLTPKSTSLGMTALAVTKLLAKAFYVPIHRRLGTKWTYCLGCALIVPAAIIAPLFGRIWLWESMLLSAILVGTGEGLCYLSTIMCLTDAVGPRHYGLIHGVAGCLGSVLKTVAPLISGAVWEWGVEIGAIWVIFLVVAGVAACGVFISARMGPTAKWIAEEEDMDERRALLI</sequence>
<dbReference type="EMBL" id="JADGJQ010000015">
    <property type="protein sequence ID" value="KAJ3180653.1"/>
    <property type="molecule type" value="Genomic_DNA"/>
</dbReference>
<feature type="domain" description="Major facilitator superfamily (MFS) profile" evidence="7">
    <location>
        <begin position="1"/>
        <end position="420"/>
    </location>
</feature>
<evidence type="ECO:0000256" key="2">
    <source>
        <dbReference type="ARBA" id="ARBA00022448"/>
    </source>
</evidence>
<keyword evidence="9" id="KW-1185">Reference proteome</keyword>
<comment type="subcellular location">
    <subcellularLocation>
        <location evidence="1">Membrane</location>
        <topology evidence="1">Multi-pass membrane protein</topology>
    </subcellularLocation>
</comment>
<dbReference type="Pfam" id="PF07690">
    <property type="entry name" value="MFS_1"/>
    <property type="match status" value="2"/>
</dbReference>
<keyword evidence="2" id="KW-0813">Transport</keyword>
<evidence type="ECO:0000313" key="8">
    <source>
        <dbReference type="EMBL" id="KAJ3180653.1"/>
    </source>
</evidence>